<evidence type="ECO:0000313" key="9">
    <source>
        <dbReference type="EMBL" id="RLK07340.1"/>
    </source>
</evidence>
<dbReference type="PANTHER" id="PTHR43646">
    <property type="entry name" value="GLYCOSYLTRANSFERASE"/>
    <property type="match status" value="1"/>
</dbReference>
<proteinExistence type="predicted"/>
<dbReference type="PANTHER" id="PTHR43646:SF2">
    <property type="entry name" value="GLYCOSYLTRANSFERASE 2-LIKE DOMAIN-CONTAINING PROTEIN"/>
    <property type="match status" value="1"/>
</dbReference>
<reference evidence="9 10" key="1">
    <citation type="submission" date="2018-10" db="EMBL/GenBank/DDBJ databases">
        <title>Genomic Encyclopedia of Archaeal and Bacterial Type Strains, Phase II (KMG-II): from individual species to whole genera.</title>
        <authorList>
            <person name="Goeker M."/>
        </authorList>
    </citation>
    <scope>NUCLEOTIDE SEQUENCE [LARGE SCALE GENOMIC DNA]</scope>
    <source>
        <strain evidence="9 10">DSM 29317</strain>
    </source>
</reference>
<protein>
    <submittedName>
        <fullName evidence="9">GT2 family glycosyltransferase</fullName>
    </submittedName>
</protein>
<evidence type="ECO:0000256" key="3">
    <source>
        <dbReference type="ARBA" id="ARBA00022676"/>
    </source>
</evidence>
<name>A0A497ZF61_9RHOB</name>
<feature type="domain" description="Glycosyltransferase 2-like" evidence="7">
    <location>
        <begin position="17"/>
        <end position="127"/>
    </location>
</feature>
<keyword evidence="3" id="KW-0328">Glycosyltransferase</keyword>
<dbReference type="RefSeq" id="WP_010442213.1">
    <property type="nucleotide sequence ID" value="NZ_AEYW01000014.1"/>
</dbReference>
<feature type="domain" description="Galactosyltransferase C-terminal" evidence="8">
    <location>
        <begin position="151"/>
        <end position="202"/>
    </location>
</feature>
<evidence type="ECO:0000256" key="1">
    <source>
        <dbReference type="ARBA" id="ARBA00004236"/>
    </source>
</evidence>
<evidence type="ECO:0000256" key="4">
    <source>
        <dbReference type="ARBA" id="ARBA00022679"/>
    </source>
</evidence>
<dbReference type="InterPro" id="IPR029044">
    <property type="entry name" value="Nucleotide-diphossugar_trans"/>
</dbReference>
<keyword evidence="10" id="KW-1185">Reference proteome</keyword>
<accession>A0A497ZF61</accession>
<dbReference type="STRING" id="981384.GCA_000192475_01352"/>
<dbReference type="Gene3D" id="3.90.550.10">
    <property type="entry name" value="Spore Coat Polysaccharide Biosynthesis Protein SpsA, Chain A"/>
    <property type="match status" value="1"/>
</dbReference>
<dbReference type="SUPFAM" id="SSF53448">
    <property type="entry name" value="Nucleotide-diphospho-sugar transferases"/>
    <property type="match status" value="1"/>
</dbReference>
<dbReference type="InterPro" id="IPR027791">
    <property type="entry name" value="Galactosyl_T_C"/>
</dbReference>
<comment type="caution">
    <text evidence="9">The sequence shown here is derived from an EMBL/GenBank/DDBJ whole genome shotgun (WGS) entry which is preliminary data.</text>
</comment>
<dbReference type="Pfam" id="PF00535">
    <property type="entry name" value="Glycos_transf_2"/>
    <property type="match status" value="1"/>
</dbReference>
<evidence type="ECO:0000259" key="7">
    <source>
        <dbReference type="Pfam" id="PF00535"/>
    </source>
</evidence>
<dbReference type="OrthoDB" id="8416156at2"/>
<evidence type="ECO:0000259" key="8">
    <source>
        <dbReference type="Pfam" id="PF02709"/>
    </source>
</evidence>
<keyword evidence="4 9" id="KW-0808">Transferase</keyword>
<keyword evidence="5 6" id="KW-0472">Membrane</keyword>
<evidence type="ECO:0000256" key="2">
    <source>
        <dbReference type="ARBA" id="ARBA00022475"/>
    </source>
</evidence>
<dbReference type="Proteomes" id="UP000271700">
    <property type="component" value="Unassembled WGS sequence"/>
</dbReference>
<dbReference type="GO" id="GO:0005886">
    <property type="term" value="C:plasma membrane"/>
    <property type="evidence" value="ECO:0007669"/>
    <property type="project" value="UniProtKB-SubCell"/>
</dbReference>
<dbReference type="EMBL" id="RCCT01000003">
    <property type="protein sequence ID" value="RLK07340.1"/>
    <property type="molecule type" value="Genomic_DNA"/>
</dbReference>
<evidence type="ECO:0000313" key="10">
    <source>
        <dbReference type="Proteomes" id="UP000271700"/>
    </source>
</evidence>
<feature type="transmembrane region" description="Helical" evidence="6">
    <location>
        <begin position="243"/>
        <end position="276"/>
    </location>
</feature>
<keyword evidence="6" id="KW-0812">Transmembrane</keyword>
<feature type="transmembrane region" description="Helical" evidence="6">
    <location>
        <begin position="296"/>
        <end position="315"/>
    </location>
</feature>
<comment type="subcellular location">
    <subcellularLocation>
        <location evidence="1">Cell membrane</location>
    </subcellularLocation>
</comment>
<keyword evidence="2" id="KW-1003">Cell membrane</keyword>
<gene>
    <name evidence="9" type="ORF">CLV75_2461</name>
</gene>
<evidence type="ECO:0000256" key="6">
    <source>
        <dbReference type="SAM" id="Phobius"/>
    </source>
</evidence>
<sequence>MPNDTLIPAIGLVLIGRNEGERLVRCLASVPDEVSAVVYVDSNSSDDSVQQARNVGAHVVELDLSRPFTAARARNAGYAALKAMGVPLDFVQFVDGDCAIVDGWVAAASEALVADPGLGIVTGWRAEIHPDTSVYNALCDFEWHRPAGSILTCGGDMMVRVPAFDGVGGFDDTVIAAEDDEFCVRIRKAGWKIERLPLDMTRHDAAMMRFSQWWKRAVRTGHGFAQVGDLHADYFTRERTRAWFYGAVLPAVAAIGLFVSAWIVLAVLGIYVLSYLRTTQGLMQEGLPRPSAMRQAVLLSLSKLPNVVGMLTYLWRRKRAAPMKIIEYK</sequence>
<dbReference type="Pfam" id="PF02709">
    <property type="entry name" value="Glyco_transf_7C"/>
    <property type="match status" value="1"/>
</dbReference>
<evidence type="ECO:0000256" key="5">
    <source>
        <dbReference type="ARBA" id="ARBA00023136"/>
    </source>
</evidence>
<keyword evidence="6" id="KW-1133">Transmembrane helix</keyword>
<dbReference type="InterPro" id="IPR001173">
    <property type="entry name" value="Glyco_trans_2-like"/>
</dbReference>
<organism evidence="9 10">
    <name type="scientific">Ruegeria conchae</name>
    <dbReference type="NCBI Taxonomy" id="981384"/>
    <lineage>
        <taxon>Bacteria</taxon>
        <taxon>Pseudomonadati</taxon>
        <taxon>Pseudomonadota</taxon>
        <taxon>Alphaproteobacteria</taxon>
        <taxon>Rhodobacterales</taxon>
        <taxon>Roseobacteraceae</taxon>
        <taxon>Ruegeria</taxon>
    </lineage>
</organism>
<dbReference type="GO" id="GO:0016757">
    <property type="term" value="F:glycosyltransferase activity"/>
    <property type="evidence" value="ECO:0007669"/>
    <property type="project" value="UniProtKB-KW"/>
</dbReference>
<dbReference type="AlphaFoldDB" id="A0A497ZF61"/>